<feature type="transmembrane region" description="Helical" evidence="7">
    <location>
        <begin position="276"/>
        <end position="306"/>
    </location>
</feature>
<feature type="transmembrane region" description="Helical" evidence="7">
    <location>
        <begin position="198"/>
        <end position="220"/>
    </location>
</feature>
<dbReference type="GO" id="GO:0022857">
    <property type="term" value="F:transmembrane transporter activity"/>
    <property type="evidence" value="ECO:0007669"/>
    <property type="project" value="InterPro"/>
</dbReference>
<keyword evidence="9" id="KW-1185">Reference proteome</keyword>
<dbReference type="GeneID" id="25318030"/>
<evidence type="ECO:0000256" key="3">
    <source>
        <dbReference type="ARBA" id="ARBA00022692"/>
    </source>
</evidence>
<feature type="transmembrane region" description="Helical" evidence="7">
    <location>
        <begin position="241"/>
        <end position="264"/>
    </location>
</feature>
<dbReference type="OrthoDB" id="3900342at2759"/>
<comment type="subcellular location">
    <subcellularLocation>
        <location evidence="1">Membrane</location>
        <topology evidence="1">Multi-pass membrane protein</topology>
    </subcellularLocation>
</comment>
<gene>
    <name evidence="8" type="ORF">T310_5690</name>
</gene>
<keyword evidence="5 7" id="KW-0472">Membrane</keyword>
<feature type="transmembrane region" description="Helical" evidence="7">
    <location>
        <begin position="346"/>
        <end position="363"/>
    </location>
</feature>
<feature type="transmembrane region" description="Helical" evidence="7">
    <location>
        <begin position="375"/>
        <end position="398"/>
    </location>
</feature>
<dbReference type="RefSeq" id="XP_013326903.1">
    <property type="nucleotide sequence ID" value="XM_013471449.1"/>
</dbReference>
<evidence type="ECO:0000256" key="5">
    <source>
        <dbReference type="ARBA" id="ARBA00023136"/>
    </source>
</evidence>
<organism evidence="8 9">
    <name type="scientific">Rasamsonia emersonii (strain ATCC 16479 / CBS 393.64 / IMI 116815)</name>
    <dbReference type="NCBI Taxonomy" id="1408163"/>
    <lineage>
        <taxon>Eukaryota</taxon>
        <taxon>Fungi</taxon>
        <taxon>Dikarya</taxon>
        <taxon>Ascomycota</taxon>
        <taxon>Pezizomycotina</taxon>
        <taxon>Eurotiomycetes</taxon>
        <taxon>Eurotiomycetidae</taxon>
        <taxon>Eurotiales</taxon>
        <taxon>Trichocomaceae</taxon>
        <taxon>Rasamsonia</taxon>
    </lineage>
</organism>
<feature type="region of interest" description="Disordered" evidence="6">
    <location>
        <begin position="471"/>
        <end position="495"/>
    </location>
</feature>
<feature type="transmembrane region" description="Helical" evidence="7">
    <location>
        <begin position="109"/>
        <end position="128"/>
    </location>
</feature>
<dbReference type="AlphaFoldDB" id="A0A0F4YR24"/>
<dbReference type="Pfam" id="PF13520">
    <property type="entry name" value="AA_permease_2"/>
    <property type="match status" value="1"/>
</dbReference>
<evidence type="ECO:0000256" key="4">
    <source>
        <dbReference type="ARBA" id="ARBA00022989"/>
    </source>
</evidence>
<sequence length="495" mass="53731">MTVELTHDSAAPVLHDVERTVVEDNDAHKLQALGHQQELRRNFSTYSIAATGFVNGNAWSAVGGSILVAIYNGGAAGVLYELIVVSLAYAFITASLAELSSSIPSSGGVYHWATVVAGPKYGRVIGFYAGWFNFLAWVFAISSTCAILGNALVQMYLVRHPEVEWKAWMVFIAFQLLNWMGCLIVYCGNRFLPVLNFIGSFAVVSGVFVSIVVLAVMPKAHASSDFVWRTFVNGTGWSNRGLIFVMGLLNGAPSPMIALSYAIADLNSILSIQSSFPLIAIYLQATGSNAGAIGLTFIVFLAYFVALPDNFIASGRTFWALSRDNATPFSSYFAHVSKRWQNPVRANMFCALVTTAVGCIYVGNTTAFNAFVGSFVVLTTISYGITIAAHLATGWKFVLPGPFHLGRWGWGINLLALGYIVVSDVIFCFPFVQPVDAANMNYVSVIVGGFTTFVTVWWFLRARQNYEGPIIEGQDQEESSTPLSESKEESGADKS</sequence>
<dbReference type="PANTHER" id="PTHR45649">
    <property type="entry name" value="AMINO-ACID PERMEASE BAT1"/>
    <property type="match status" value="1"/>
</dbReference>
<reference evidence="8 9" key="1">
    <citation type="submission" date="2015-04" db="EMBL/GenBank/DDBJ databases">
        <authorList>
            <person name="Heijne W.H."/>
            <person name="Fedorova N.D."/>
            <person name="Nierman W.C."/>
            <person name="Vollebregt A.W."/>
            <person name="Zhao Z."/>
            <person name="Wu L."/>
            <person name="Kumar M."/>
            <person name="Stam H."/>
            <person name="van den Berg M.A."/>
            <person name="Pel H.J."/>
        </authorList>
    </citation>
    <scope>NUCLEOTIDE SEQUENCE [LARGE SCALE GENOMIC DNA]</scope>
    <source>
        <strain evidence="8 9">CBS 393.64</strain>
    </source>
</reference>
<keyword evidence="3 7" id="KW-0812">Transmembrane</keyword>
<dbReference type="PIRSF" id="PIRSF006060">
    <property type="entry name" value="AA_transporter"/>
    <property type="match status" value="1"/>
</dbReference>
<feature type="compositionally biased region" description="Basic and acidic residues" evidence="6">
    <location>
        <begin position="485"/>
        <end position="495"/>
    </location>
</feature>
<dbReference type="GO" id="GO:0016020">
    <property type="term" value="C:membrane"/>
    <property type="evidence" value="ECO:0007669"/>
    <property type="project" value="UniProtKB-SubCell"/>
</dbReference>
<dbReference type="PANTHER" id="PTHR45649:SF27">
    <property type="entry name" value="CHOLINE TRANSPORTER (EUROFUNG)"/>
    <property type="match status" value="1"/>
</dbReference>
<dbReference type="InterPro" id="IPR002293">
    <property type="entry name" value="AA/rel_permease1"/>
</dbReference>
<feature type="transmembrane region" description="Helical" evidence="7">
    <location>
        <begin position="410"/>
        <end position="432"/>
    </location>
</feature>
<dbReference type="Proteomes" id="UP000053958">
    <property type="component" value="Unassembled WGS sequence"/>
</dbReference>
<feature type="transmembrane region" description="Helical" evidence="7">
    <location>
        <begin position="438"/>
        <end position="460"/>
    </location>
</feature>
<evidence type="ECO:0000256" key="1">
    <source>
        <dbReference type="ARBA" id="ARBA00004141"/>
    </source>
</evidence>
<keyword evidence="2" id="KW-0813">Transport</keyword>
<evidence type="ECO:0000313" key="9">
    <source>
        <dbReference type="Proteomes" id="UP000053958"/>
    </source>
</evidence>
<evidence type="ECO:0000256" key="2">
    <source>
        <dbReference type="ARBA" id="ARBA00022448"/>
    </source>
</evidence>
<dbReference type="Gene3D" id="1.20.1740.10">
    <property type="entry name" value="Amino acid/polyamine transporter I"/>
    <property type="match status" value="2"/>
</dbReference>
<name>A0A0F4YR24_RASE3</name>
<feature type="transmembrane region" description="Helical" evidence="7">
    <location>
        <begin position="46"/>
        <end position="71"/>
    </location>
</feature>
<feature type="transmembrane region" description="Helical" evidence="7">
    <location>
        <begin position="165"/>
        <end position="186"/>
    </location>
</feature>
<evidence type="ECO:0000256" key="7">
    <source>
        <dbReference type="SAM" id="Phobius"/>
    </source>
</evidence>
<accession>A0A0F4YR24</accession>
<protein>
    <submittedName>
        <fullName evidence="8">Choline transport protein</fullName>
    </submittedName>
</protein>
<feature type="transmembrane region" description="Helical" evidence="7">
    <location>
        <begin position="77"/>
        <end position="97"/>
    </location>
</feature>
<proteinExistence type="predicted"/>
<comment type="caution">
    <text evidence="8">The sequence shown here is derived from an EMBL/GenBank/DDBJ whole genome shotgun (WGS) entry which is preliminary data.</text>
</comment>
<evidence type="ECO:0000313" key="8">
    <source>
        <dbReference type="EMBL" id="KKA20291.1"/>
    </source>
</evidence>
<evidence type="ECO:0000256" key="6">
    <source>
        <dbReference type="SAM" id="MobiDB-lite"/>
    </source>
</evidence>
<dbReference type="EMBL" id="LASV01000274">
    <property type="protein sequence ID" value="KKA20291.1"/>
    <property type="molecule type" value="Genomic_DNA"/>
</dbReference>
<keyword evidence="4 7" id="KW-1133">Transmembrane helix</keyword>
<feature type="transmembrane region" description="Helical" evidence="7">
    <location>
        <begin position="134"/>
        <end position="153"/>
    </location>
</feature>
<dbReference type="STRING" id="1408163.A0A0F4YR24"/>